<evidence type="ECO:0000313" key="3">
    <source>
        <dbReference type="Proteomes" id="UP001153404"/>
    </source>
</evidence>
<accession>A0A9X4KTP5</accession>
<protein>
    <submittedName>
        <fullName evidence="2">Uncharacterized protein</fullName>
    </submittedName>
</protein>
<reference evidence="2" key="1">
    <citation type="submission" date="2022-10" db="EMBL/GenBank/DDBJ databases">
        <title>Comparative genomic analysis of Cohnella hashimotonis sp. nov., isolated from the International Space Station.</title>
        <authorList>
            <person name="Simpson A."/>
            <person name="Venkateswaran K."/>
        </authorList>
    </citation>
    <scope>NUCLEOTIDE SEQUENCE</scope>
    <source>
        <strain evidence="2">DSM 28161</strain>
    </source>
</reference>
<feature type="chain" id="PRO_5040923231" evidence="1">
    <location>
        <begin position="26"/>
        <end position="304"/>
    </location>
</feature>
<keyword evidence="3" id="KW-1185">Reference proteome</keyword>
<proteinExistence type="predicted"/>
<gene>
    <name evidence="2" type="ORF">OMP40_03985</name>
</gene>
<evidence type="ECO:0000256" key="1">
    <source>
        <dbReference type="SAM" id="SignalP"/>
    </source>
</evidence>
<feature type="signal peptide" evidence="1">
    <location>
        <begin position="1"/>
        <end position="25"/>
    </location>
</feature>
<dbReference type="EMBL" id="JAPDIA010000002">
    <property type="protein sequence ID" value="MDG0808644.1"/>
    <property type="molecule type" value="Genomic_DNA"/>
</dbReference>
<sequence>MKKKLVMVGAGLTIGSALLVTSAFADIGGAGGGYEAYKTAIKTTAAATNATQHYVFSVKDNGAELLNVNGTLKESRKAGGVSGSAEIAAGAASERLEFYHQNGATIFKSGSSDTYNVATVKDEADRADSHDWDREDPAVRQGLEKLVDALVGNLKNNVNLSKEADGTQAVDMTLKGSQIPAAFNVIGSLVAKEALNAENAHRDSALKDTGVVGIDLSRLDVKLPKLTQDVNVDQVSLRAEIDANHYIVHQVVELAVTGKDEAGASHRLTVSADIDTSDVNATTPDTVDLSGKKINEIEPGKLQD</sequence>
<evidence type="ECO:0000313" key="2">
    <source>
        <dbReference type="EMBL" id="MDG0808644.1"/>
    </source>
</evidence>
<dbReference type="RefSeq" id="WP_277529344.1">
    <property type="nucleotide sequence ID" value="NZ_JAPDIA010000002.1"/>
</dbReference>
<dbReference type="Proteomes" id="UP001153404">
    <property type="component" value="Unassembled WGS sequence"/>
</dbReference>
<name>A0A9X4KTP5_9BACL</name>
<keyword evidence="1" id="KW-0732">Signal</keyword>
<comment type="caution">
    <text evidence="2">The sequence shown here is derived from an EMBL/GenBank/DDBJ whole genome shotgun (WGS) entry which is preliminary data.</text>
</comment>
<dbReference type="AlphaFoldDB" id="A0A9X4KTP5"/>
<organism evidence="2 3">
    <name type="scientific">Cohnella rhizosphaerae</name>
    <dbReference type="NCBI Taxonomy" id="1457232"/>
    <lineage>
        <taxon>Bacteria</taxon>
        <taxon>Bacillati</taxon>
        <taxon>Bacillota</taxon>
        <taxon>Bacilli</taxon>
        <taxon>Bacillales</taxon>
        <taxon>Paenibacillaceae</taxon>
        <taxon>Cohnella</taxon>
    </lineage>
</organism>